<sequence length="54" mass="6137">MYKLVIINHASKRTGLHADDYPDDLIRIGERLLRRFPDGQYAVIDEAGAVVWPA</sequence>
<dbReference type="RefSeq" id="WP_159435454.1">
    <property type="nucleotide sequence ID" value="NZ_FQXV01000017.1"/>
</dbReference>
<evidence type="ECO:0000313" key="2">
    <source>
        <dbReference type="Proteomes" id="UP000183995"/>
    </source>
</evidence>
<reference evidence="1 2" key="1">
    <citation type="submission" date="2016-11" db="EMBL/GenBank/DDBJ databases">
        <authorList>
            <person name="Jaros S."/>
            <person name="Januszkiewicz K."/>
            <person name="Wedrychowicz H."/>
        </authorList>
    </citation>
    <scope>NUCLEOTIDE SEQUENCE [LARGE SCALE GENOMIC DNA]</scope>
    <source>
        <strain evidence="1 2">DSM 10068</strain>
    </source>
</reference>
<name>A0A1M5ZCP4_9FIRM</name>
<protein>
    <submittedName>
        <fullName evidence="1">Uncharacterized protein</fullName>
    </submittedName>
</protein>
<organism evidence="1 2">
    <name type="scientific">Sporobacter termitidis DSM 10068</name>
    <dbReference type="NCBI Taxonomy" id="1123282"/>
    <lineage>
        <taxon>Bacteria</taxon>
        <taxon>Bacillati</taxon>
        <taxon>Bacillota</taxon>
        <taxon>Clostridia</taxon>
        <taxon>Eubacteriales</taxon>
        <taxon>Oscillospiraceae</taxon>
        <taxon>Sporobacter</taxon>
    </lineage>
</organism>
<gene>
    <name evidence="1" type="ORF">SAMN02745823_03526</name>
</gene>
<keyword evidence="2" id="KW-1185">Reference proteome</keyword>
<dbReference type="Proteomes" id="UP000183995">
    <property type="component" value="Unassembled WGS sequence"/>
</dbReference>
<accession>A0A1M5ZCP4</accession>
<dbReference type="EMBL" id="FQXV01000017">
    <property type="protein sequence ID" value="SHI21968.1"/>
    <property type="molecule type" value="Genomic_DNA"/>
</dbReference>
<dbReference type="AlphaFoldDB" id="A0A1M5ZCP4"/>
<proteinExistence type="predicted"/>
<evidence type="ECO:0000313" key="1">
    <source>
        <dbReference type="EMBL" id="SHI21968.1"/>
    </source>
</evidence>